<dbReference type="InterPro" id="IPR009723">
    <property type="entry name" value="Pop1_N"/>
</dbReference>
<comment type="subcellular location">
    <subcellularLocation>
        <location evidence="1">Nucleus</location>
    </subcellularLocation>
</comment>
<sequence length="1186" mass="134328">MEVDETVESLGVRNFLAARIQEINSLSNQISTSGIPASKGLAFQHVPKHMRRRAVSHNPKRLPKRLQGIHRHQVEKSSGSSVIKKAKKPSRRHRRRPSNLTEEYNRRQREHKWLETHIWHAKRFHILNKWGYRIPKEPTAKGYRAGYRAASQFCAMRDISYYSCFELEGNFQLISSKISTSFAPTEVNPLSLSSEMYKSGKREGTFHFYRSGSYPFGYVGRVRFYWKMDQSSLFLWVHPAQKDEILNEICAEFELMSKQNLVFRRPEKDKDEPMDTASDETEISEEIPKDYDDAHIDRKLLPKKLCHRPKWINYSTNVILTDLEGVFNRFRLYGPLATQTLKEVFQVLSPAKLEKDISNNDNINKQFWWLNYYQDKQEVLTKQCELWEKLKSFSQIPCHSVIPLTLNDPRISIPNKTDPVVKKKAKPVVESFDDVGPLLDQLQSEAVDYPILNEKTRTKAIDERMSQEEFNKRQSQLLIPGSKLNLGVEENQVPIILIHRPNTASTRFKNGGWDIVLPAGWAMPIWIALVYRCVRVLGLRESETFESESGSSVHSNEDGFLPPDSLSGEKEADGRLSDLQINYFKYPPAKRPNFIKLGCPFPFKIDWRSLLKFGSAKNTVDIDSFYIMRNPFFLEALRNTLSSSNKNTIFNQDPSNPEHLLIEICLTIVGKGSIGPGAIVCIPHETDIVQMNNKVDEVNDNLEEPVGDDASAHKKREDLRNTRDRMKSFMQKKRKKLRKKNCNGQPIDLTPFSSDKLQVINSAINSLWLPDSEQILKNMSRTPIGAIVFGRETYSIAKCSGIGYCTFNDCDPGHDDAFAIALAVKSLELKVLGVSIIHGNDTVAHCALNAKRFMWACGIQGVSVFPGVSRPLVRDAKYCPEIHGVHGKDGVAGMCGFNFPDEEIFADQTNLPSVQNGVLKMVEIVSTYPEKVTIVATGAQTNLAMAIRLFPTVKDNISKIVFMGGAIGLGNTGVAAEFNMEIDPEAAHVVFHSGIPLVMVPLEVTHSVLVTPEVLATIARIDAFSPSSFEEKTCNIGQDLGKRLQIECDEIYKRIKDINNKELTDGEESNLKIPECSSNFAKCCVELLTFFRSTYKNVFSFDSPPLHDPCAVFYCINPQSFKTVNVFLDVELSGEKCTGRTLCDLHGLSKKEPNATVCYSLDVDKFWEKMFSCLKISNEKSPLNKK</sequence>
<name>A0A226EGV8_FOLCA</name>
<evidence type="ECO:0000313" key="11">
    <source>
        <dbReference type="Proteomes" id="UP000198287"/>
    </source>
</evidence>
<dbReference type="AlphaFoldDB" id="A0A226EGV8"/>
<dbReference type="CDD" id="cd02651">
    <property type="entry name" value="nuc_hydro_IU_UC_XIUA"/>
    <property type="match status" value="1"/>
</dbReference>
<dbReference type="GO" id="GO:0000172">
    <property type="term" value="C:ribonuclease MRP complex"/>
    <property type="evidence" value="ECO:0007669"/>
    <property type="project" value="InterPro"/>
</dbReference>
<feature type="region of interest" description="Disordered" evidence="5">
    <location>
        <begin position="701"/>
        <end position="741"/>
    </location>
</feature>
<dbReference type="Gene3D" id="3.90.245.10">
    <property type="entry name" value="Ribonucleoside hydrolase-like"/>
    <property type="match status" value="1"/>
</dbReference>
<evidence type="ECO:0000256" key="2">
    <source>
        <dbReference type="ARBA" id="ARBA00009176"/>
    </source>
</evidence>
<dbReference type="PANTHER" id="PTHR22731">
    <property type="entry name" value="RIBONUCLEASES P/MRP PROTEIN SUBUNIT POP1"/>
    <property type="match status" value="1"/>
</dbReference>
<evidence type="ECO:0000256" key="4">
    <source>
        <dbReference type="ARBA" id="ARBA00023242"/>
    </source>
</evidence>
<proteinExistence type="inferred from homology"/>
<feature type="domain" description="Inosine/uridine-preferring nucleoside hydrolase" evidence="6">
    <location>
        <begin position="809"/>
        <end position="1168"/>
    </location>
</feature>
<evidence type="ECO:0000256" key="3">
    <source>
        <dbReference type="ARBA" id="ARBA00022694"/>
    </source>
</evidence>
<dbReference type="PANTHER" id="PTHR22731:SF3">
    <property type="entry name" value="RIBONUCLEASES P_MRP PROTEIN SUBUNIT POP1"/>
    <property type="match status" value="1"/>
</dbReference>
<comment type="similarity">
    <text evidence="2">Belongs to the IUNH family.</text>
</comment>
<feature type="domain" description="Pop1 N-terminal" evidence="7">
    <location>
        <begin position="91"/>
        <end position="170"/>
    </location>
</feature>
<dbReference type="Proteomes" id="UP000198287">
    <property type="component" value="Unassembled WGS sequence"/>
</dbReference>
<dbReference type="Pfam" id="PF06978">
    <property type="entry name" value="POP1_N"/>
    <property type="match status" value="1"/>
</dbReference>
<feature type="compositionally biased region" description="Basic and acidic residues" evidence="5">
    <location>
        <begin position="710"/>
        <end position="727"/>
    </location>
</feature>
<evidence type="ECO:0000259" key="8">
    <source>
        <dbReference type="Pfam" id="PF08170"/>
    </source>
</evidence>
<dbReference type="InterPro" id="IPR039182">
    <property type="entry name" value="Pop1"/>
</dbReference>
<feature type="compositionally biased region" description="Basic residues" evidence="5">
    <location>
        <begin position="730"/>
        <end position="741"/>
    </location>
</feature>
<dbReference type="Pfam" id="PF08170">
    <property type="entry name" value="POPLD"/>
    <property type="match status" value="1"/>
</dbReference>
<dbReference type="InterPro" id="IPR055079">
    <property type="entry name" value="POP1_C"/>
</dbReference>
<evidence type="ECO:0000259" key="6">
    <source>
        <dbReference type="Pfam" id="PF01156"/>
    </source>
</evidence>
<dbReference type="OrthoDB" id="442863at2759"/>
<evidence type="ECO:0000259" key="9">
    <source>
        <dbReference type="Pfam" id="PF22770"/>
    </source>
</evidence>
<evidence type="ECO:0000256" key="5">
    <source>
        <dbReference type="SAM" id="MobiDB-lite"/>
    </source>
</evidence>
<dbReference type="GO" id="GO:0016799">
    <property type="term" value="F:hydrolase activity, hydrolyzing N-glycosyl compounds"/>
    <property type="evidence" value="ECO:0007669"/>
    <property type="project" value="InterPro"/>
</dbReference>
<feature type="compositionally biased region" description="Basic residues" evidence="5">
    <location>
        <begin position="84"/>
        <end position="97"/>
    </location>
</feature>
<organism evidence="10 11">
    <name type="scientific">Folsomia candida</name>
    <name type="common">Springtail</name>
    <dbReference type="NCBI Taxonomy" id="158441"/>
    <lineage>
        <taxon>Eukaryota</taxon>
        <taxon>Metazoa</taxon>
        <taxon>Ecdysozoa</taxon>
        <taxon>Arthropoda</taxon>
        <taxon>Hexapoda</taxon>
        <taxon>Collembola</taxon>
        <taxon>Entomobryomorpha</taxon>
        <taxon>Isotomoidea</taxon>
        <taxon>Isotomidae</taxon>
        <taxon>Proisotominae</taxon>
        <taxon>Folsomia</taxon>
    </lineage>
</organism>
<dbReference type="InterPro" id="IPR001910">
    <property type="entry name" value="Inosine/uridine_hydrolase_dom"/>
</dbReference>
<dbReference type="OMA" id="NEICAEF"/>
<comment type="caution">
    <text evidence="10">The sequence shown here is derived from an EMBL/GenBank/DDBJ whole genome shotgun (WGS) entry which is preliminary data.</text>
</comment>
<keyword evidence="3" id="KW-0819">tRNA processing</keyword>
<dbReference type="SUPFAM" id="SSF53590">
    <property type="entry name" value="Nucleoside hydrolase"/>
    <property type="match status" value="2"/>
</dbReference>
<dbReference type="GO" id="GO:0001682">
    <property type="term" value="P:tRNA 5'-leader removal"/>
    <property type="evidence" value="ECO:0007669"/>
    <property type="project" value="InterPro"/>
</dbReference>
<keyword evidence="4" id="KW-0539">Nucleus</keyword>
<feature type="region of interest" description="Disordered" evidence="5">
    <location>
        <begin position="69"/>
        <end position="107"/>
    </location>
</feature>
<dbReference type="STRING" id="158441.A0A226EGV8"/>
<evidence type="ECO:0000259" key="7">
    <source>
        <dbReference type="Pfam" id="PF06978"/>
    </source>
</evidence>
<dbReference type="Pfam" id="PF22770">
    <property type="entry name" value="POP1_C"/>
    <property type="match status" value="1"/>
</dbReference>
<evidence type="ECO:0000256" key="1">
    <source>
        <dbReference type="ARBA" id="ARBA00004123"/>
    </source>
</evidence>
<dbReference type="InterPro" id="IPR036452">
    <property type="entry name" value="Ribo_hydro-like"/>
</dbReference>
<dbReference type="GO" id="GO:0005655">
    <property type="term" value="C:nucleolar ribonuclease P complex"/>
    <property type="evidence" value="ECO:0007669"/>
    <property type="project" value="InterPro"/>
</dbReference>
<feature type="domain" description="POP1 C-terminal" evidence="9">
    <location>
        <begin position="661"/>
        <end position="808"/>
    </location>
</feature>
<protein>
    <submittedName>
        <fullName evidence="10">Ribonucleases P/MRP protein subunit POP1</fullName>
    </submittedName>
</protein>
<gene>
    <name evidence="10" type="ORF">Fcan01_06966</name>
</gene>
<evidence type="ECO:0000313" key="10">
    <source>
        <dbReference type="EMBL" id="OXA56855.1"/>
    </source>
</evidence>
<accession>A0A226EGV8</accession>
<feature type="region of interest" description="Disordered" evidence="5">
    <location>
        <begin position="547"/>
        <end position="568"/>
    </location>
</feature>
<dbReference type="Pfam" id="PF01156">
    <property type="entry name" value="IU_nuc_hydro"/>
    <property type="match status" value="1"/>
</dbReference>
<reference evidence="10 11" key="1">
    <citation type="submission" date="2015-12" db="EMBL/GenBank/DDBJ databases">
        <title>The genome of Folsomia candida.</title>
        <authorList>
            <person name="Faddeeva A."/>
            <person name="Derks M.F."/>
            <person name="Anvar Y."/>
            <person name="Smit S."/>
            <person name="Van Straalen N."/>
            <person name="Roelofs D."/>
        </authorList>
    </citation>
    <scope>NUCLEOTIDE SEQUENCE [LARGE SCALE GENOMIC DNA]</scope>
    <source>
        <strain evidence="10 11">VU population</strain>
        <tissue evidence="10">Whole body</tissue>
    </source>
</reference>
<feature type="domain" description="POPLD" evidence="8">
    <location>
        <begin position="512"/>
        <end position="607"/>
    </location>
</feature>
<dbReference type="EMBL" id="LNIX01000003">
    <property type="protein sequence ID" value="OXA56855.1"/>
    <property type="molecule type" value="Genomic_DNA"/>
</dbReference>
<dbReference type="InterPro" id="IPR012590">
    <property type="entry name" value="POPLD_dom"/>
</dbReference>
<keyword evidence="11" id="KW-1185">Reference proteome</keyword>